<comment type="caution">
    <text evidence="1">The sequence shown here is derived from an EMBL/GenBank/DDBJ whole genome shotgun (WGS) entry which is preliminary data.</text>
</comment>
<dbReference type="EMBL" id="RCOS01000024">
    <property type="protein sequence ID" value="RSN78085.1"/>
    <property type="molecule type" value="Genomic_DNA"/>
</dbReference>
<evidence type="ECO:0000313" key="2">
    <source>
        <dbReference type="Proteomes" id="UP000277582"/>
    </source>
</evidence>
<proteinExistence type="predicted"/>
<keyword evidence="2" id="KW-1185">Reference proteome</keyword>
<protein>
    <submittedName>
        <fullName evidence="1">Uncharacterized protein</fullName>
    </submittedName>
</protein>
<name>A0A429GWF1_9CREN</name>
<organism evidence="1 2">
    <name type="scientific">Candidatus Methanodesulfokora washburnensis</name>
    <dbReference type="NCBI Taxonomy" id="2478471"/>
    <lineage>
        <taxon>Archaea</taxon>
        <taxon>Thermoproteota</taxon>
        <taxon>Candidatus Korarchaeia</taxon>
        <taxon>Candidatus Korarchaeia incertae sedis</taxon>
        <taxon>Candidatus Methanodesulfokora</taxon>
    </lineage>
</organism>
<dbReference type="Proteomes" id="UP000277582">
    <property type="component" value="Unassembled WGS sequence"/>
</dbReference>
<dbReference type="AlphaFoldDB" id="A0A429GWF1"/>
<accession>A0A429GWF1</accession>
<reference evidence="1 2" key="1">
    <citation type="submission" date="2018-10" db="EMBL/GenBank/DDBJ databases">
        <title>Co-occurring genomic capacity for anaerobic methane metabolism and dissimilatory sulfite reduction discovered in the Korarchaeota.</title>
        <authorList>
            <person name="Mckay L.J."/>
            <person name="Dlakic M."/>
            <person name="Fields M.W."/>
            <person name="Delmont T.O."/>
            <person name="Eren A.M."/>
            <person name="Jay Z.J."/>
            <person name="Klingelsmith K.B."/>
            <person name="Rusch D.B."/>
            <person name="Inskeep W.P."/>
        </authorList>
    </citation>
    <scope>NUCLEOTIDE SEQUENCE [LARGE SCALE GENOMIC DNA]</scope>
    <source>
        <strain evidence="1 2">MDKW</strain>
    </source>
</reference>
<evidence type="ECO:0000313" key="1">
    <source>
        <dbReference type="EMBL" id="RSN78085.1"/>
    </source>
</evidence>
<gene>
    <name evidence="1" type="ORF">D6D85_01495</name>
</gene>
<sequence length="86" mass="10559">MIEVIDRLHEMRLLMDDEYERIKKSVKEMGKVEYSRNHRSGSLYYRAIPPPLPSWYFLLKDLIREYVKDKSRMKICIEKLRILARR</sequence>